<dbReference type="InterPro" id="IPR058669">
    <property type="entry name" value="TPR_IPO7/11-like"/>
</dbReference>
<evidence type="ECO:0000259" key="5">
    <source>
        <dbReference type="PROSITE" id="PS50166"/>
    </source>
</evidence>
<sequence length="1056" mass="120181">MSSLKQNLLLALNQILTNDPLLTKQAEKLLAELKHQPGFYYNLQDIYLDKSQPESLRLIAAINFKHGVSKYWRKSSLGAIKKEEKDLIRQNLLEMNSANTKIPNIQYNLAISKIIRWDFPNDWPTALQDIVAATEFFINSPETPDKSHREQNMLIVLNLAIKTSCSRVLATERNAFKNFSEKAIHNLYSWYYIYWNQITNDQIYSADTFIKLTFVIKITRRLLSFGFEKPQNSECANSLYTLIFQSLQGLFTFYSNLDLNNSAATSIAKPAFKALTSIGKLYLEFIKYNAVSFIMMPSSVPVLQWYGTFLVSETILQPHMQYGSYSDGDFENSFNKFYLQSMLLIKSVVRNLAYEPESSNEEFANTAIQCSNLIKSSLLTQDFVTKLVSVLVSRYMILTSEELLKWEEEPEEWVVQEEFDLWETDVRTCAQKLFTDLFMENKSLILPSLISFLETPETHNFQQKDALYTAAGLCAIEIGKTVKFSDWLKNYLIYDVQRFEPGSEIIRRRVAWLIGKWISVGLVPENKDICYEILIKLLLPSEPSLVVKLTSILSLKECINDWDFDPNEFTQHLNTFTTQLISLLNDQKVDVSKSIIVNCFSVLVEKMGVSILPQLNLFAQLIPQLWQTVIQTDNFQNNMNQKDPIYQSSILTLCTNLIKSTGVESKALHFIVAPIIQYSCNPDIPAHIHLIEDGLELWGTALIQTGELDENLLKLFGVFSLLFASDSSGFLAEYIKIAESYFLLGIVPLFSGPKIHLLSGGLESNLVQYENQMYNPLELFFCACTNYISSNKLNIQLIYSLMNMLDLVFAYTSEDIYESILNLMNVSGLLNSLFVACKPDSDHSTVSKSYYASLLARLCLTYSRNLGVFTSAAATSLGISIDQVVLFLTDLLVSVYDVMGYPKHRKLVSVALSCLITNYCSLTLDKLPTILSGIWADFLKDSLCKLEEIQNKLDKTQKNQIESKPSFDILDIEESDYNNDDEYYYELEADCISAETQRKTILLNNDPIKTTKLTSCIRESLYVCEGLVGPEQVYNIISSALDSATASGMMILIKDF</sequence>
<dbReference type="Pfam" id="PF25758">
    <property type="entry name" value="TPR_IPO11"/>
    <property type="match status" value="1"/>
</dbReference>
<evidence type="ECO:0000256" key="3">
    <source>
        <dbReference type="ARBA" id="ARBA00022448"/>
    </source>
</evidence>
<dbReference type="GO" id="GO:0005829">
    <property type="term" value="C:cytosol"/>
    <property type="evidence" value="ECO:0007669"/>
    <property type="project" value="TreeGrafter"/>
</dbReference>
<dbReference type="PANTHER" id="PTHR10997">
    <property type="entry name" value="IMPORTIN-7, 8, 11"/>
    <property type="match status" value="1"/>
</dbReference>
<dbReference type="InterPro" id="IPR016024">
    <property type="entry name" value="ARM-type_fold"/>
</dbReference>
<dbReference type="EMBL" id="MBFT01000415">
    <property type="protein sequence ID" value="PVU91443.1"/>
    <property type="molecule type" value="Genomic_DNA"/>
</dbReference>
<reference evidence="6 7" key="1">
    <citation type="journal article" date="2018" name="MBio">
        <title>Comparative Genomics Reveals the Core Gene Toolbox for the Fungus-Insect Symbiosis.</title>
        <authorList>
            <person name="Wang Y."/>
            <person name="Stata M."/>
            <person name="Wang W."/>
            <person name="Stajich J.E."/>
            <person name="White M.M."/>
            <person name="Moncalvo J.M."/>
        </authorList>
    </citation>
    <scope>NUCLEOTIDE SEQUENCE [LARGE SCALE GENOMIC DNA]</scope>
    <source>
        <strain evidence="6 7">AUS-77-4</strain>
    </source>
</reference>
<dbReference type="InterPro" id="IPR011989">
    <property type="entry name" value="ARM-like"/>
</dbReference>
<accession>A0A2T9YGI9</accession>
<organism evidence="6 7">
    <name type="scientific">Furculomyces boomerangus</name>
    <dbReference type="NCBI Taxonomy" id="61424"/>
    <lineage>
        <taxon>Eukaryota</taxon>
        <taxon>Fungi</taxon>
        <taxon>Fungi incertae sedis</taxon>
        <taxon>Zoopagomycota</taxon>
        <taxon>Kickxellomycotina</taxon>
        <taxon>Harpellomycetes</taxon>
        <taxon>Harpellales</taxon>
        <taxon>Harpellaceae</taxon>
        <taxon>Furculomyces</taxon>
    </lineage>
</organism>
<dbReference type="Gene3D" id="1.25.10.10">
    <property type="entry name" value="Leucine-rich Repeat Variant"/>
    <property type="match status" value="1"/>
</dbReference>
<comment type="subcellular location">
    <subcellularLocation>
        <location evidence="1">Nucleus</location>
    </subcellularLocation>
</comment>
<dbReference type="SUPFAM" id="SSF48371">
    <property type="entry name" value="ARM repeat"/>
    <property type="match status" value="1"/>
</dbReference>
<keyword evidence="3" id="KW-0813">Transport</keyword>
<protein>
    <recommendedName>
        <fullName evidence="5">Importin N-terminal domain-containing protein</fullName>
    </recommendedName>
</protein>
<evidence type="ECO:0000313" key="6">
    <source>
        <dbReference type="EMBL" id="PVU91443.1"/>
    </source>
</evidence>
<evidence type="ECO:0000313" key="7">
    <source>
        <dbReference type="Proteomes" id="UP000245699"/>
    </source>
</evidence>
<gene>
    <name evidence="6" type="ORF">BB559_004137</name>
</gene>
<feature type="domain" description="Importin N-terminal" evidence="5">
    <location>
        <begin position="26"/>
        <end position="98"/>
    </location>
</feature>
<comment type="caution">
    <text evidence="6">The sequence shown here is derived from an EMBL/GenBank/DDBJ whole genome shotgun (WGS) entry which is preliminary data.</text>
</comment>
<dbReference type="PANTHER" id="PTHR10997:SF7">
    <property type="entry name" value="IMPORTIN-11"/>
    <property type="match status" value="1"/>
</dbReference>
<comment type="similarity">
    <text evidence="2">Belongs to the importin beta family.</text>
</comment>
<dbReference type="OrthoDB" id="361693at2759"/>
<dbReference type="SMART" id="SM00913">
    <property type="entry name" value="IBN_N"/>
    <property type="match status" value="1"/>
</dbReference>
<evidence type="ECO:0000256" key="1">
    <source>
        <dbReference type="ARBA" id="ARBA00004123"/>
    </source>
</evidence>
<dbReference type="GO" id="GO:0006606">
    <property type="term" value="P:protein import into nucleus"/>
    <property type="evidence" value="ECO:0007669"/>
    <property type="project" value="TreeGrafter"/>
</dbReference>
<dbReference type="Pfam" id="PF03810">
    <property type="entry name" value="IBN_N"/>
    <property type="match status" value="1"/>
</dbReference>
<dbReference type="PROSITE" id="PS50166">
    <property type="entry name" value="IMPORTIN_B_NT"/>
    <property type="match status" value="1"/>
</dbReference>
<evidence type="ECO:0000256" key="2">
    <source>
        <dbReference type="ARBA" id="ARBA00007991"/>
    </source>
</evidence>
<dbReference type="STRING" id="61424.A0A2T9YGI9"/>
<name>A0A2T9YGI9_9FUNG</name>
<keyword evidence="4" id="KW-0539">Nucleus</keyword>
<dbReference type="Proteomes" id="UP000245699">
    <property type="component" value="Unassembled WGS sequence"/>
</dbReference>
<dbReference type="GO" id="GO:0031267">
    <property type="term" value="F:small GTPase binding"/>
    <property type="evidence" value="ECO:0007669"/>
    <property type="project" value="InterPro"/>
</dbReference>
<keyword evidence="7" id="KW-1185">Reference proteome</keyword>
<dbReference type="AlphaFoldDB" id="A0A2T9YGI9"/>
<evidence type="ECO:0000256" key="4">
    <source>
        <dbReference type="ARBA" id="ARBA00023242"/>
    </source>
</evidence>
<proteinExistence type="inferred from homology"/>
<dbReference type="InterPro" id="IPR001494">
    <property type="entry name" value="Importin-beta_N"/>
</dbReference>
<dbReference type="GO" id="GO:0005635">
    <property type="term" value="C:nuclear envelope"/>
    <property type="evidence" value="ECO:0007669"/>
    <property type="project" value="TreeGrafter"/>
</dbReference>